<dbReference type="PIRSF" id="PIRSF016565">
    <property type="entry name" value="PucC"/>
    <property type="match status" value="1"/>
</dbReference>
<dbReference type="PROSITE" id="PS50850">
    <property type="entry name" value="MFS"/>
    <property type="match status" value="1"/>
</dbReference>
<feature type="transmembrane region" description="Helical" evidence="6">
    <location>
        <begin position="144"/>
        <end position="163"/>
    </location>
</feature>
<name>A0A6N9SWY1_9HYPH</name>
<reference evidence="8 9" key="1">
    <citation type="submission" date="2020-01" db="EMBL/GenBank/DDBJ databases">
        <title>Jiella pacifica sp. nov.</title>
        <authorList>
            <person name="Xue Z."/>
            <person name="Zhu S."/>
            <person name="Chen J."/>
            <person name="Yang J."/>
        </authorList>
    </citation>
    <scope>NUCLEOTIDE SEQUENCE [LARGE SCALE GENOMIC DNA]</scope>
    <source>
        <strain evidence="8 9">40Bstr34</strain>
    </source>
</reference>
<comment type="subcellular location">
    <subcellularLocation>
        <location evidence="1">Membrane</location>
        <topology evidence="1">Multi-pass membrane protein</topology>
    </subcellularLocation>
</comment>
<evidence type="ECO:0000256" key="2">
    <source>
        <dbReference type="ARBA" id="ARBA00008412"/>
    </source>
</evidence>
<sequence length="446" mass="45399">MAQGGLSWLQILRLALVQTGLGAMVVLTTSTMNRVMVVELAFPAIVPGALVGIHYALQLMRPLFGHGSDGGRRRTPFIVAGLAVLGLGAIAASGATALMQHHPTAGIVAAILAFAAIGVGVGAAGTNLLTLVATHVAAERRGPAATLIWMMMIFGFVVTTGVAGQVLDPYSPERLIAVTAAVCAIAFLVSLAGLAGIERPPSPAESRAPSAPKPAFRQALKEVWRETETRRFTIFVVVSMLAYAGQDLILEPFAGIVFSMTPGETTALSSAQHGGTFLGMLLVAVIAPMLARRVAGVLTGLSVAGCLASALALAMLAGSGLFPGYLPIGALVFALGLGNGVFAVAAIAKMMALAREGARGREGVRMGVWGAAQAIAFGAGGFLGTLAVDLAGHVLGAGGAAYAVVFAVEALLFLVSAKLVIGIVRPRPLVQAEKEESLSSNEVVPA</sequence>
<evidence type="ECO:0000256" key="6">
    <source>
        <dbReference type="SAM" id="Phobius"/>
    </source>
</evidence>
<keyword evidence="3 6" id="KW-0812">Transmembrane</keyword>
<dbReference type="InterPro" id="IPR004896">
    <property type="entry name" value="PucC-rel"/>
</dbReference>
<feature type="transmembrane region" description="Helical" evidence="6">
    <location>
        <begin position="324"/>
        <end position="347"/>
    </location>
</feature>
<dbReference type="InterPro" id="IPR026036">
    <property type="entry name" value="PucC"/>
</dbReference>
<comment type="caution">
    <text evidence="8">The sequence shown here is derived from an EMBL/GenBank/DDBJ whole genome shotgun (WGS) entry which is preliminary data.</text>
</comment>
<keyword evidence="4 6" id="KW-1133">Transmembrane helix</keyword>
<dbReference type="EMBL" id="JAAAMG010000002">
    <property type="protein sequence ID" value="NDW03583.1"/>
    <property type="molecule type" value="Genomic_DNA"/>
</dbReference>
<dbReference type="InterPro" id="IPR036259">
    <property type="entry name" value="MFS_trans_sf"/>
</dbReference>
<evidence type="ECO:0000313" key="8">
    <source>
        <dbReference type="EMBL" id="NDW03583.1"/>
    </source>
</evidence>
<accession>A0A6N9SWY1</accession>
<dbReference type="InterPro" id="IPR020846">
    <property type="entry name" value="MFS_dom"/>
</dbReference>
<dbReference type="CDD" id="cd06176">
    <property type="entry name" value="MFS_BCD_PucC-like"/>
    <property type="match status" value="1"/>
</dbReference>
<evidence type="ECO:0000256" key="1">
    <source>
        <dbReference type="ARBA" id="ARBA00004141"/>
    </source>
</evidence>
<evidence type="ECO:0000256" key="3">
    <source>
        <dbReference type="ARBA" id="ARBA00022692"/>
    </source>
</evidence>
<dbReference type="GO" id="GO:0016020">
    <property type="term" value="C:membrane"/>
    <property type="evidence" value="ECO:0007669"/>
    <property type="project" value="UniProtKB-SubCell"/>
</dbReference>
<feature type="transmembrane region" description="Helical" evidence="6">
    <location>
        <begin position="12"/>
        <end position="30"/>
    </location>
</feature>
<feature type="transmembrane region" description="Helical" evidence="6">
    <location>
        <begin position="270"/>
        <end position="290"/>
    </location>
</feature>
<dbReference type="PANTHER" id="PTHR23538">
    <property type="entry name" value="44.5 KD BACTERIOCHLOROPHYLL SYNTHASE SUBUNIT"/>
    <property type="match status" value="1"/>
</dbReference>
<dbReference type="PANTHER" id="PTHR23538:SF1">
    <property type="entry name" value="44.5 KD BACTERIOCHLOROPHYLL SYNTHASE SUBUNIT"/>
    <property type="match status" value="1"/>
</dbReference>
<feature type="transmembrane region" description="Helical" evidence="6">
    <location>
        <begin position="232"/>
        <end position="250"/>
    </location>
</feature>
<feature type="transmembrane region" description="Helical" evidence="6">
    <location>
        <begin position="36"/>
        <end position="57"/>
    </location>
</feature>
<dbReference type="SUPFAM" id="SSF103473">
    <property type="entry name" value="MFS general substrate transporter"/>
    <property type="match status" value="1"/>
</dbReference>
<feature type="transmembrane region" description="Helical" evidence="6">
    <location>
        <begin position="368"/>
        <end position="388"/>
    </location>
</feature>
<dbReference type="GO" id="GO:0022857">
    <property type="term" value="F:transmembrane transporter activity"/>
    <property type="evidence" value="ECO:0007669"/>
    <property type="project" value="InterPro"/>
</dbReference>
<gene>
    <name evidence="8" type="ORF">GTK09_04010</name>
</gene>
<keyword evidence="9" id="KW-1185">Reference proteome</keyword>
<comment type="similarity">
    <text evidence="2">Belongs to the PucC family.</text>
</comment>
<protein>
    <submittedName>
        <fullName evidence="8">MFS transporter</fullName>
    </submittedName>
</protein>
<dbReference type="Pfam" id="PF03209">
    <property type="entry name" value="PUCC"/>
    <property type="match status" value="1"/>
</dbReference>
<feature type="transmembrane region" description="Helical" evidence="6">
    <location>
        <begin position="400"/>
        <end position="424"/>
    </location>
</feature>
<proteinExistence type="inferred from homology"/>
<evidence type="ECO:0000259" key="7">
    <source>
        <dbReference type="PROSITE" id="PS50850"/>
    </source>
</evidence>
<dbReference type="AlphaFoldDB" id="A0A6N9SWY1"/>
<feature type="transmembrane region" description="Helical" evidence="6">
    <location>
        <begin position="105"/>
        <end position="132"/>
    </location>
</feature>
<feature type="domain" description="Major facilitator superfamily (MFS) profile" evidence="7">
    <location>
        <begin position="8"/>
        <end position="428"/>
    </location>
</feature>
<dbReference type="RefSeq" id="WP_163461201.1">
    <property type="nucleotide sequence ID" value="NZ_JAAAMG010000002.1"/>
</dbReference>
<feature type="transmembrane region" description="Helical" evidence="6">
    <location>
        <begin position="297"/>
        <end position="318"/>
    </location>
</feature>
<feature type="transmembrane region" description="Helical" evidence="6">
    <location>
        <begin position="175"/>
        <end position="197"/>
    </location>
</feature>
<evidence type="ECO:0000256" key="4">
    <source>
        <dbReference type="ARBA" id="ARBA00022989"/>
    </source>
</evidence>
<dbReference type="Proteomes" id="UP000469011">
    <property type="component" value="Unassembled WGS sequence"/>
</dbReference>
<keyword evidence="5 6" id="KW-0472">Membrane</keyword>
<evidence type="ECO:0000256" key="5">
    <source>
        <dbReference type="ARBA" id="ARBA00023136"/>
    </source>
</evidence>
<feature type="transmembrane region" description="Helical" evidence="6">
    <location>
        <begin position="77"/>
        <end position="99"/>
    </location>
</feature>
<dbReference type="Gene3D" id="1.20.1250.20">
    <property type="entry name" value="MFS general substrate transporter like domains"/>
    <property type="match status" value="1"/>
</dbReference>
<evidence type="ECO:0000313" key="9">
    <source>
        <dbReference type="Proteomes" id="UP000469011"/>
    </source>
</evidence>
<organism evidence="8 9">
    <name type="scientific">Jiella pacifica</name>
    <dbReference type="NCBI Taxonomy" id="2696469"/>
    <lineage>
        <taxon>Bacteria</taxon>
        <taxon>Pseudomonadati</taxon>
        <taxon>Pseudomonadota</taxon>
        <taxon>Alphaproteobacteria</taxon>
        <taxon>Hyphomicrobiales</taxon>
        <taxon>Aurantimonadaceae</taxon>
        <taxon>Jiella</taxon>
    </lineage>
</organism>